<evidence type="ECO:0000256" key="2">
    <source>
        <dbReference type="SAM" id="MobiDB-lite"/>
    </source>
</evidence>
<feature type="region of interest" description="Disordered" evidence="2">
    <location>
        <begin position="799"/>
        <end position="821"/>
    </location>
</feature>
<feature type="domain" description="RRM" evidence="4">
    <location>
        <begin position="39"/>
        <end position="110"/>
    </location>
</feature>
<dbReference type="Gene3D" id="1.20.58.2190">
    <property type="match status" value="1"/>
</dbReference>
<dbReference type="OrthoDB" id="433477at2759"/>
<organism evidence="5 6">
    <name type="scientific">Symbiodinium microadriaticum</name>
    <name type="common">Dinoflagellate</name>
    <name type="synonym">Zooxanthella microadriatica</name>
    <dbReference type="NCBI Taxonomy" id="2951"/>
    <lineage>
        <taxon>Eukaryota</taxon>
        <taxon>Sar</taxon>
        <taxon>Alveolata</taxon>
        <taxon>Dinophyceae</taxon>
        <taxon>Suessiales</taxon>
        <taxon>Symbiodiniaceae</taxon>
        <taxon>Symbiodinium</taxon>
    </lineage>
</organism>
<name>A0A1Q9CV15_SYMMI</name>
<feature type="transmembrane region" description="Helical" evidence="3">
    <location>
        <begin position="2332"/>
        <end position="2352"/>
    </location>
</feature>
<dbReference type="InterPro" id="IPR000504">
    <property type="entry name" value="RRM_dom"/>
</dbReference>
<feature type="region of interest" description="Disordered" evidence="2">
    <location>
        <begin position="693"/>
        <end position="730"/>
    </location>
</feature>
<feature type="compositionally biased region" description="Low complexity" evidence="2">
    <location>
        <begin position="2262"/>
        <end position="2273"/>
    </location>
</feature>
<proteinExistence type="predicted"/>
<feature type="transmembrane region" description="Helical" evidence="3">
    <location>
        <begin position="2462"/>
        <end position="2482"/>
    </location>
</feature>
<gene>
    <name evidence="5" type="ORF">AK812_SmicGene32125</name>
</gene>
<dbReference type="SUPFAM" id="SSF54928">
    <property type="entry name" value="RNA-binding domain, RBD"/>
    <property type="match status" value="1"/>
</dbReference>
<feature type="region of interest" description="Disordered" evidence="2">
    <location>
        <begin position="2177"/>
        <end position="2296"/>
    </location>
</feature>
<feature type="compositionally biased region" description="Low complexity" evidence="2">
    <location>
        <begin position="2186"/>
        <end position="2199"/>
    </location>
</feature>
<keyword evidence="3" id="KW-1133">Transmembrane helix</keyword>
<feature type="compositionally biased region" description="Pro residues" evidence="2">
    <location>
        <begin position="2274"/>
        <end position="2290"/>
    </location>
</feature>
<feature type="transmembrane region" description="Helical" evidence="3">
    <location>
        <begin position="2598"/>
        <end position="2620"/>
    </location>
</feature>
<dbReference type="Gene3D" id="3.30.70.330">
    <property type="match status" value="1"/>
</dbReference>
<evidence type="ECO:0000259" key="4">
    <source>
        <dbReference type="SMART" id="SM00360"/>
    </source>
</evidence>
<feature type="coiled-coil region" evidence="1">
    <location>
        <begin position="1799"/>
        <end position="1826"/>
    </location>
</feature>
<dbReference type="PANTHER" id="PTHR23159">
    <property type="entry name" value="CENTROSOMAL PROTEIN 2"/>
    <property type="match status" value="1"/>
</dbReference>
<keyword evidence="6" id="KW-1185">Reference proteome</keyword>
<keyword evidence="3" id="KW-0812">Transmembrane</keyword>
<dbReference type="SUPFAM" id="SSF143503">
    <property type="entry name" value="PUG domain-like"/>
    <property type="match status" value="1"/>
</dbReference>
<dbReference type="InterPro" id="IPR036388">
    <property type="entry name" value="WH-like_DNA-bd_sf"/>
</dbReference>
<feature type="compositionally biased region" description="Low complexity" evidence="2">
    <location>
        <begin position="2234"/>
        <end position="2248"/>
    </location>
</feature>
<dbReference type="Pfam" id="PF04695">
    <property type="entry name" value="Pex14_N"/>
    <property type="match status" value="1"/>
</dbReference>
<comment type="caution">
    <text evidence="5">The sequence shown here is derived from an EMBL/GenBank/DDBJ whole genome shotgun (WGS) entry which is preliminary data.</text>
</comment>
<dbReference type="PANTHER" id="PTHR23159:SF31">
    <property type="entry name" value="CENTROSOME-ASSOCIATED PROTEIN CEP250 ISOFORM X1"/>
    <property type="match status" value="1"/>
</dbReference>
<feature type="compositionally biased region" description="Pro residues" evidence="2">
    <location>
        <begin position="712"/>
        <end position="730"/>
    </location>
</feature>
<feature type="transmembrane region" description="Helical" evidence="3">
    <location>
        <begin position="2652"/>
        <end position="2676"/>
    </location>
</feature>
<feature type="coiled-coil region" evidence="1">
    <location>
        <begin position="823"/>
        <end position="857"/>
    </location>
</feature>
<evidence type="ECO:0000313" key="5">
    <source>
        <dbReference type="EMBL" id="OLP86739.1"/>
    </source>
</evidence>
<dbReference type="InterPro" id="IPR012677">
    <property type="entry name" value="Nucleotide-bd_a/b_plait_sf"/>
</dbReference>
<dbReference type="InterPro" id="IPR035979">
    <property type="entry name" value="RBD_domain_sf"/>
</dbReference>
<feature type="compositionally biased region" description="Basic and acidic residues" evidence="2">
    <location>
        <begin position="2434"/>
        <end position="2453"/>
    </location>
</feature>
<dbReference type="SMART" id="SM00360">
    <property type="entry name" value="RRM"/>
    <property type="match status" value="1"/>
</dbReference>
<dbReference type="Gene3D" id="1.25.40.10">
    <property type="entry name" value="Tetratricopeptide repeat domain"/>
    <property type="match status" value="2"/>
</dbReference>
<accession>A0A1Q9CV15</accession>
<feature type="region of interest" description="Disordered" evidence="2">
    <location>
        <begin position="1966"/>
        <end position="1995"/>
    </location>
</feature>
<protein>
    <recommendedName>
        <fullName evidence="4">RRM domain-containing protein</fullName>
    </recommendedName>
</protein>
<evidence type="ECO:0000313" key="6">
    <source>
        <dbReference type="Proteomes" id="UP000186817"/>
    </source>
</evidence>
<dbReference type="SUPFAM" id="SSF48452">
    <property type="entry name" value="TPR-like"/>
    <property type="match status" value="1"/>
</dbReference>
<feature type="compositionally biased region" description="Low complexity" evidence="2">
    <location>
        <begin position="2207"/>
        <end position="2221"/>
    </location>
</feature>
<dbReference type="InterPro" id="IPR011990">
    <property type="entry name" value="TPR-like_helical_dom_sf"/>
</dbReference>
<evidence type="ECO:0000256" key="1">
    <source>
        <dbReference type="SAM" id="Coils"/>
    </source>
</evidence>
<feature type="region of interest" description="Disordered" evidence="2">
    <location>
        <begin position="1084"/>
        <end position="1106"/>
    </location>
</feature>
<dbReference type="InterPro" id="IPR036339">
    <property type="entry name" value="PUB-like_dom_sf"/>
</dbReference>
<dbReference type="Proteomes" id="UP000186817">
    <property type="component" value="Unassembled WGS sequence"/>
</dbReference>
<dbReference type="InterPro" id="IPR006785">
    <property type="entry name" value="Pex14_N"/>
</dbReference>
<dbReference type="EMBL" id="LSRX01000902">
    <property type="protein sequence ID" value="OLP86739.1"/>
    <property type="molecule type" value="Genomic_DNA"/>
</dbReference>
<feature type="region of interest" description="Disordered" evidence="2">
    <location>
        <begin position="2037"/>
        <end position="2057"/>
    </location>
</feature>
<dbReference type="CDD" id="cd09212">
    <property type="entry name" value="PUB"/>
    <property type="match status" value="1"/>
</dbReference>
<reference evidence="5 6" key="1">
    <citation type="submission" date="2016-02" db="EMBL/GenBank/DDBJ databases">
        <title>Genome analysis of coral dinoflagellate symbionts highlights evolutionary adaptations to a symbiotic lifestyle.</title>
        <authorList>
            <person name="Aranda M."/>
            <person name="Li Y."/>
            <person name="Liew Y.J."/>
            <person name="Baumgarten S."/>
            <person name="Simakov O."/>
            <person name="Wilson M."/>
            <person name="Piel J."/>
            <person name="Ashoor H."/>
            <person name="Bougouffa S."/>
            <person name="Bajic V.B."/>
            <person name="Ryu T."/>
            <person name="Ravasi T."/>
            <person name="Bayer T."/>
            <person name="Micklem G."/>
            <person name="Kim H."/>
            <person name="Bhak J."/>
            <person name="Lajeunesse T.C."/>
            <person name="Voolstra C.R."/>
        </authorList>
    </citation>
    <scope>NUCLEOTIDE SEQUENCE [LARGE SCALE GENOMIC DNA]</scope>
    <source>
        <strain evidence="5 6">CCMP2467</strain>
    </source>
</reference>
<feature type="coiled-coil region" evidence="1">
    <location>
        <begin position="1429"/>
        <end position="1470"/>
    </location>
</feature>
<feature type="region of interest" description="Disordered" evidence="2">
    <location>
        <begin position="2427"/>
        <end position="2453"/>
    </location>
</feature>
<feature type="compositionally biased region" description="Basic and acidic residues" evidence="2">
    <location>
        <begin position="1969"/>
        <end position="1990"/>
    </location>
</feature>
<keyword evidence="1" id="KW-0175">Coiled coil</keyword>
<feature type="compositionally biased region" description="Gly residues" evidence="2">
    <location>
        <begin position="695"/>
        <end position="704"/>
    </location>
</feature>
<feature type="region of interest" description="Disordered" evidence="2">
    <location>
        <begin position="266"/>
        <end position="293"/>
    </location>
</feature>
<keyword evidence="3" id="KW-0472">Membrane</keyword>
<evidence type="ECO:0000256" key="3">
    <source>
        <dbReference type="SAM" id="Phobius"/>
    </source>
</evidence>
<feature type="compositionally biased region" description="Low complexity" evidence="2">
    <location>
        <begin position="2041"/>
        <end position="2053"/>
    </location>
</feature>
<feature type="compositionally biased region" description="Basic and acidic residues" evidence="2">
    <location>
        <begin position="266"/>
        <end position="278"/>
    </location>
</feature>
<sequence length="2724" mass="297653">MGWGGYGKGGYGWGFPPMMMMGYGKGKGKGLRGFSNEKKVWIGGFEAGQTDIEKNKKLKEHMSQGGLECVFAEINKNGIAGAAYKTPEDVQKAVASLNGSLFEGVQIQVDIWQKPASARDAAQLMQKETPAPDERSIKRKQQGALVCRLLKATDWQSCRQLSQMLLVFLAAKGKLQEAESCYEKLLSNLKEPHSPTNTWRRAMISPADSELAEKEQMWLWRWNQQKVALAKAGNLKSASSWVRDMGGRPYFLSPMRDGKLLMERARPPDGLHHSDGSCRSRPGSKPLLRTKSAPSMAVSHYHTEQRRAFQIESQPALRGERLRVLTIPGIESSVLVLRGYQEALQSATAALQMDPKCVKALFTRAGCFRAEGRLAEAVDDFATACRYDATLADAKKEWLQAHKELAKVEVLALVAEMNRAHTAVQEAGSTLGVLMQERQMEQHLPFLAAHELPGLSTNEIDFDLTAEAFQELLGHFEDDDEVMESAQSMLHPPGRGDPARARQITIPQLLGKSLVGKFEFADLPRIARILEAHKVMVQELETLLSQFKNLSAQELGRVDCKLIEATAELQTYLGVSRLQLQPEDVEEAILTNEMELQNDADFVKCSEAFLQVTNLLSIPPPVPPAFGHFQEDLASLMQELLTAEGGSREELIEMAVSFLSQTAARPAAEKDKFLADKGLSPDDIQEAYRRLEQRGSGGPGGRQSGPGQAPTYPSPSPGYQAMPPPYPSGSPYQAPPVPPFAMPPMLYQGYPPEPPSGGPWWAWLLGGLGAGLVGTFLVNPFKPEDFNFSEAASWLSDGSLPAPKSAEPLESGKSDPTPQADGKASLEELLALLRKQSEEAKNNVEMCAKTLQTTQEQHQKMFAEMQKALQTVVTQKSSKPQTMELSIEISRVTASARLAASPQAGACGMSSAMTEPLPGDDMHPQVMQALMHVVQLTSQKEGRPEEDVLAEFSTPEGMKAFTEMMSMAAGGAAGSLRKTRMLAEATGRVGMYMDCLGEHCPWLLADEKGASDEGEHGCLLKDCSGNLQRVYFALDLASATGFYASRFAVCMPEVKWYATEQMLDPADYVGTMMLEDCVEYMTTAPESPAKSRSQKKSLMDDDSANSGEDMEDFDGFLLSLGTEPSRQASVLLRGRVGCVDVTEDAWEGVQHLLGRCSALVCTSLLTQVGYKEPYIWTDVLQGAAPLLEEGGILLLYDSEKWGDFANVDKMGKFIEEQHLDLELVDKQEPVDYSGDVDGRMFILVFKKTKRTARKPITWLLQRAEDFKQAGNSYYSNPAKRKHPEQVVCSNPRVQVLWKAVACYVQGLDCLTLVRSALYEQEHDMASETATERERQLKLLSSRLYCNLAAAYLELGPTAQTYRHALKVVNLALDCAPDWDRAIERKAKICEVLRMQRLKSHRGMPVLASTIQALAAMIQGAGSIQQAESNPLSQADIDEKKAEVESLQQEVTKLKEDRLAEEESLKAAQAQRNKEHDNFVAEVTEETQVVSTIDQASAAIGGTTETPTSFMQITVPRLLRLLEGDLRLDSADKRRVAAFLQGDRSAADPGMVARNVFGFVIGMLTGIKDETVEEIQTENQTEEEAVETFTGVKKSKKVEISTLLNQFERKMKRIGELKVEVVNLERQLAEQGGSLEDDKQMLAEVQKSCAKKAEDWEKRQAARFLASTESTSLLGPSREGQEEQLALQETIKILNSDESLDLFRKRSTSLIQLSSGREKVRREALRLLRGASAKSENPELNFLALALSGRKADFTKILKKIDGMVSLLDKEQEDDKSKKSYCGEEFRTTEDKSKSLDSKIKSLQAGLAEKKQAIAKLSEDIKALQSGVTALDESVAKASENRKAEHEEFQESMSSNSATIDLLSLARDRLNKVYNPTMVAETTTKSPYDLSLLQMSSKIAQPPPTFEGGYQKNNEGSNGVLKMIDTLASDVEKEMAVAKTEEADAQDDYQKTVEDAAKKREADLALATRKASEKSEVESDVSDDKPKDVAGKKKQLAATQQYTADLHQEPLKYRWDVGMSDGTSSKSLHAVASAPALATKCSSPSGPASPAPAGQPRSVRDFFDATNGCLQKLVAESNSKAEAAKSLSTLAMVLLNLLKDPSSEKNRKVNTSSSRFSEIFRNNSAAAKLLQLAGFNFQHPNFVFGDQAEQNTEDAQRTLELVQDAQRNLDQTWASRPEPQAVPLGEAAPAPGAAASASTPSPAPAPAAAPAAARPWARPSAAQQWASQARDIQSEEAAQASTSAGSSSAPPGPTPAHPAETLPPAIAHPAEAPGPAAPVPHLPNPTPPLLTGPPMQQHHMHLPIAHPAQAAAVVTAAHPAEVHLYCEPAAHTLYFRQVCLPACLAALLSAILFNMAAPYADPMAQQGFQQPLLQQGYQPAAMPYAAQGYGDQQAAMSYAAQGYGDPQAAMSYSAQGYGGQGVAQDPQYAKQQKKWQKEQEKRQRLERVRDAQTKQAKSDKENFLMFMSAALIGLGILLALTMVGPSWGVKEFTGLGIGLVSMKTSLFKIEIDVSCDKSFVLERVACRKIMKWDGVFDLQTSQGNACVLNPSACDVMSRTYMASFPLFGLISLAVLSNFGAAFCLFSYSKALADASLRAWTGTLTLLGPAFATGGIVAWALLMPDLGEIPTSWAALVGQLAPGLSYSETRDFQFGWTFFAACIIDFCMIITAFCWMCMFKRNDDEELEVAKQAAADRAFCDTLEEERALGFTKASEFAPGYGATDD</sequence>
<dbReference type="GO" id="GO:0003723">
    <property type="term" value="F:RNA binding"/>
    <property type="evidence" value="ECO:0007669"/>
    <property type="project" value="InterPro"/>
</dbReference>
<feature type="transmembrane region" description="Helical" evidence="3">
    <location>
        <begin position="2565"/>
        <end position="2586"/>
    </location>
</feature>
<dbReference type="Gene3D" id="1.10.10.10">
    <property type="entry name" value="Winged helix-like DNA-binding domain superfamily/Winged helix DNA-binding domain"/>
    <property type="match status" value="1"/>
</dbReference>